<organism evidence="1 2">
    <name type="scientific">Cotesia glomerata</name>
    <name type="common">Lepidopteran parasitic wasp</name>
    <name type="synonym">Apanteles glomeratus</name>
    <dbReference type="NCBI Taxonomy" id="32391"/>
    <lineage>
        <taxon>Eukaryota</taxon>
        <taxon>Metazoa</taxon>
        <taxon>Ecdysozoa</taxon>
        <taxon>Arthropoda</taxon>
        <taxon>Hexapoda</taxon>
        <taxon>Insecta</taxon>
        <taxon>Pterygota</taxon>
        <taxon>Neoptera</taxon>
        <taxon>Endopterygota</taxon>
        <taxon>Hymenoptera</taxon>
        <taxon>Apocrita</taxon>
        <taxon>Ichneumonoidea</taxon>
        <taxon>Braconidae</taxon>
        <taxon>Microgastrinae</taxon>
        <taxon>Cotesia</taxon>
    </lineage>
</organism>
<comment type="caution">
    <text evidence="1">The sequence shown here is derived from an EMBL/GenBank/DDBJ whole genome shotgun (WGS) entry which is preliminary data.</text>
</comment>
<accession>A0AAV7I0V6</accession>
<evidence type="ECO:0000313" key="2">
    <source>
        <dbReference type="Proteomes" id="UP000826195"/>
    </source>
</evidence>
<keyword evidence="2" id="KW-1185">Reference proteome</keyword>
<name>A0AAV7I0V6_COTGL</name>
<sequence>MEEVTCEAKCVCFGTTASDVASQDGLGIEWNFKNFINTPEVDNNDKSVFECRTVGATSLHCQRPYVYPGGGHVILLADTIARFYKHACNRARAK</sequence>
<reference evidence="1 2" key="1">
    <citation type="journal article" date="2021" name="J. Hered.">
        <title>A chromosome-level genome assembly of the parasitoid wasp, Cotesia glomerata (Hymenoptera: Braconidae).</title>
        <authorList>
            <person name="Pinto B.J."/>
            <person name="Weis J.J."/>
            <person name="Gamble T."/>
            <person name="Ode P.J."/>
            <person name="Paul R."/>
            <person name="Zaspel J.M."/>
        </authorList>
    </citation>
    <scope>NUCLEOTIDE SEQUENCE [LARGE SCALE GENOMIC DNA]</scope>
    <source>
        <strain evidence="1">CgM1</strain>
    </source>
</reference>
<evidence type="ECO:0000313" key="1">
    <source>
        <dbReference type="EMBL" id="KAH0539449.1"/>
    </source>
</evidence>
<dbReference type="AlphaFoldDB" id="A0AAV7I0V6"/>
<proteinExistence type="predicted"/>
<dbReference type="EMBL" id="JAHXZJ010002609">
    <property type="protein sequence ID" value="KAH0539449.1"/>
    <property type="molecule type" value="Genomic_DNA"/>
</dbReference>
<protein>
    <submittedName>
        <fullName evidence="1">Uncharacterized protein</fullName>
    </submittedName>
</protein>
<gene>
    <name evidence="1" type="ORF">KQX54_004856</name>
</gene>
<dbReference type="Proteomes" id="UP000826195">
    <property type="component" value="Unassembled WGS sequence"/>
</dbReference>